<evidence type="ECO:0000256" key="5">
    <source>
        <dbReference type="ARBA" id="ARBA00023316"/>
    </source>
</evidence>
<evidence type="ECO:0000259" key="9">
    <source>
        <dbReference type="PROSITE" id="PS52029"/>
    </source>
</evidence>
<dbReference type="GO" id="GO:0016740">
    <property type="term" value="F:transferase activity"/>
    <property type="evidence" value="ECO:0007669"/>
    <property type="project" value="UniProtKB-KW"/>
</dbReference>
<evidence type="ECO:0000256" key="4">
    <source>
        <dbReference type="ARBA" id="ARBA00022984"/>
    </source>
</evidence>
<evidence type="ECO:0000256" key="6">
    <source>
        <dbReference type="PROSITE-ProRule" id="PRU01373"/>
    </source>
</evidence>
<feature type="active site" description="Proton donor/acceptor" evidence="6">
    <location>
        <position position="282"/>
    </location>
</feature>
<evidence type="ECO:0000256" key="1">
    <source>
        <dbReference type="ARBA" id="ARBA00004752"/>
    </source>
</evidence>
<dbReference type="RefSeq" id="WP_310891582.1">
    <property type="nucleotide sequence ID" value="NZ_BAAAGR010000002.1"/>
</dbReference>
<feature type="region of interest" description="Disordered" evidence="7">
    <location>
        <begin position="52"/>
        <end position="73"/>
    </location>
</feature>
<keyword evidence="8" id="KW-0812">Transmembrane</keyword>
<dbReference type="InterPro" id="IPR038063">
    <property type="entry name" value="Transpep_catalytic_dom"/>
</dbReference>
<evidence type="ECO:0000256" key="2">
    <source>
        <dbReference type="ARBA" id="ARBA00022679"/>
    </source>
</evidence>
<gene>
    <name evidence="10" type="ORF">KZC50_09810</name>
</gene>
<keyword evidence="2" id="KW-0808">Transferase</keyword>
<keyword evidence="4 6" id="KW-0573">Peptidoglycan synthesis</keyword>
<feature type="domain" description="L,D-TPase catalytic" evidence="9">
    <location>
        <begin position="197"/>
        <end position="316"/>
    </location>
</feature>
<evidence type="ECO:0000313" key="10">
    <source>
        <dbReference type="EMBL" id="MDS0245901.1"/>
    </source>
</evidence>
<evidence type="ECO:0000256" key="7">
    <source>
        <dbReference type="SAM" id="MobiDB-lite"/>
    </source>
</evidence>
<feature type="transmembrane region" description="Helical" evidence="8">
    <location>
        <begin position="23"/>
        <end position="46"/>
    </location>
</feature>
<dbReference type="Pfam" id="PF03734">
    <property type="entry name" value="YkuD"/>
    <property type="match status" value="1"/>
</dbReference>
<evidence type="ECO:0000313" key="11">
    <source>
        <dbReference type="Proteomes" id="UP001183582"/>
    </source>
</evidence>
<dbReference type="PROSITE" id="PS52029">
    <property type="entry name" value="LD_TPASE"/>
    <property type="match status" value="1"/>
</dbReference>
<dbReference type="GO" id="GO:0071555">
    <property type="term" value="P:cell wall organization"/>
    <property type="evidence" value="ECO:0007669"/>
    <property type="project" value="UniProtKB-UniRule"/>
</dbReference>
<comment type="caution">
    <text evidence="10">The sequence shown here is derived from an EMBL/GenBank/DDBJ whole genome shotgun (WGS) entry which is preliminary data.</text>
</comment>
<dbReference type="AlphaFoldDB" id="A0AAJ2HL11"/>
<dbReference type="EMBL" id="JAHWXH010000002">
    <property type="protein sequence ID" value="MDS0245901.1"/>
    <property type="molecule type" value="Genomic_DNA"/>
</dbReference>
<keyword evidence="5 6" id="KW-0961">Cell wall biogenesis/degradation</keyword>
<dbReference type="SUPFAM" id="SSF141523">
    <property type="entry name" value="L,D-transpeptidase catalytic domain-like"/>
    <property type="match status" value="1"/>
</dbReference>
<feature type="compositionally biased region" description="Low complexity" evidence="7">
    <location>
        <begin position="52"/>
        <end position="66"/>
    </location>
</feature>
<dbReference type="GO" id="GO:0009252">
    <property type="term" value="P:peptidoglycan biosynthetic process"/>
    <property type="evidence" value="ECO:0007669"/>
    <property type="project" value="UniProtKB-KW"/>
</dbReference>
<feature type="active site" description="Nucleophile" evidence="6">
    <location>
        <position position="293"/>
    </location>
</feature>
<proteinExistence type="predicted"/>
<dbReference type="CDD" id="cd16913">
    <property type="entry name" value="YkuD_like"/>
    <property type="match status" value="1"/>
</dbReference>
<sequence>MTDAPDPAADPDRAASASSRRRWPWIVGGIATLTVAVGAALAVSGLTAGPDAGPTSAPMPTAAATPSPVPTPTPTPTITEFPANTVAYDPAGLAQVDVFAVNAGLPVDDDPYAVPSEAIATPRAAGAPVFADPTAEPIGFLPATLPFDGTSVPVVERQEHWLKVLLVGRQSVPSQGNAAQVAGWVRAADVDVVPSDAHVEVAIGARTIDIVRGEERQTIATDFAWGTEATPTPLGRSYIMTTRVVPEFGYTRGHPIVYLSVQSPTLDGFGGADAAVTAFHYHDERSGAISNGCVRVDPAAIAALAELPKGTPVLITP</sequence>
<dbReference type="InterPro" id="IPR005490">
    <property type="entry name" value="LD_TPept_cat_dom"/>
</dbReference>
<protein>
    <submittedName>
        <fullName evidence="10">L,D-transpeptidase</fullName>
    </submittedName>
</protein>
<organism evidence="10 11">
    <name type="scientific">Microbacterium aurantiacum</name>
    <dbReference type="NCBI Taxonomy" id="162393"/>
    <lineage>
        <taxon>Bacteria</taxon>
        <taxon>Bacillati</taxon>
        <taxon>Actinomycetota</taxon>
        <taxon>Actinomycetes</taxon>
        <taxon>Micrococcales</taxon>
        <taxon>Microbacteriaceae</taxon>
        <taxon>Microbacterium</taxon>
    </lineage>
</organism>
<dbReference type="GeneID" id="301458527"/>
<evidence type="ECO:0000256" key="8">
    <source>
        <dbReference type="SAM" id="Phobius"/>
    </source>
</evidence>
<reference evidence="10 11" key="1">
    <citation type="submission" date="2021-06" db="EMBL/GenBank/DDBJ databases">
        <title>Genome-based taxonomic framework of Microbacterium strains isolated from marine environment, the description of four new species and reclassification of four preexisting species.</title>
        <authorList>
            <person name="Lee S.D."/>
            <person name="Kim S.-M."/>
            <person name="Byeon Y.-S."/>
            <person name="Yang H.L."/>
            <person name="Kim I.S."/>
        </authorList>
    </citation>
    <scope>NUCLEOTIDE SEQUENCE [LARGE SCALE GENOMIC DNA]</scope>
    <source>
        <strain evidence="10 11">KACC 20514</strain>
    </source>
</reference>
<dbReference type="Proteomes" id="UP001183582">
    <property type="component" value="Unassembled WGS sequence"/>
</dbReference>
<comment type="pathway">
    <text evidence="1 6">Cell wall biogenesis; peptidoglycan biosynthesis.</text>
</comment>
<dbReference type="Gene3D" id="2.40.440.10">
    <property type="entry name" value="L,D-transpeptidase catalytic domain-like"/>
    <property type="match status" value="1"/>
</dbReference>
<keyword evidence="8" id="KW-1133">Transmembrane helix</keyword>
<name>A0AAJ2HL11_9MICO</name>
<feature type="region of interest" description="Disordered" evidence="7">
    <location>
        <begin position="1"/>
        <end position="20"/>
    </location>
</feature>
<dbReference type="GO" id="GO:0008360">
    <property type="term" value="P:regulation of cell shape"/>
    <property type="evidence" value="ECO:0007669"/>
    <property type="project" value="UniProtKB-UniRule"/>
</dbReference>
<keyword evidence="3 6" id="KW-0133">Cell shape</keyword>
<keyword evidence="8" id="KW-0472">Membrane</keyword>
<evidence type="ECO:0000256" key="3">
    <source>
        <dbReference type="ARBA" id="ARBA00022960"/>
    </source>
</evidence>
<accession>A0AAJ2HL11</accession>